<comment type="caution">
    <text evidence="7">The sequence shown here is derived from an EMBL/GenBank/DDBJ whole genome shotgun (WGS) entry which is preliminary data.</text>
</comment>
<evidence type="ECO:0000256" key="5">
    <source>
        <dbReference type="ARBA" id="ARBA00023033"/>
    </source>
</evidence>
<proteinExistence type="inferred from homology"/>
<accession>A0ABR4FS60</accession>
<organism evidence="7 8">
    <name type="scientific">Aspergillus keveii</name>
    <dbReference type="NCBI Taxonomy" id="714993"/>
    <lineage>
        <taxon>Eukaryota</taxon>
        <taxon>Fungi</taxon>
        <taxon>Dikarya</taxon>
        <taxon>Ascomycota</taxon>
        <taxon>Pezizomycotina</taxon>
        <taxon>Eurotiomycetes</taxon>
        <taxon>Eurotiomycetidae</taxon>
        <taxon>Eurotiales</taxon>
        <taxon>Aspergillaceae</taxon>
        <taxon>Aspergillus</taxon>
        <taxon>Aspergillus subgen. Nidulantes</taxon>
    </lineage>
</organism>
<dbReference type="Gene3D" id="3.50.50.60">
    <property type="entry name" value="FAD/NAD(P)-binding domain"/>
    <property type="match status" value="1"/>
</dbReference>
<dbReference type="InterPro" id="IPR002938">
    <property type="entry name" value="FAD-bd"/>
</dbReference>
<evidence type="ECO:0000259" key="6">
    <source>
        <dbReference type="Pfam" id="PF01494"/>
    </source>
</evidence>
<dbReference type="GO" id="GO:0004497">
    <property type="term" value="F:monooxygenase activity"/>
    <property type="evidence" value="ECO:0007669"/>
    <property type="project" value="UniProtKB-KW"/>
</dbReference>
<feature type="domain" description="FAD-binding" evidence="6">
    <location>
        <begin position="114"/>
        <end position="348"/>
    </location>
</feature>
<dbReference type="EMBL" id="JBFTWV010000126">
    <property type="protein sequence ID" value="KAL2786097.1"/>
    <property type="molecule type" value="Genomic_DNA"/>
</dbReference>
<dbReference type="PANTHER" id="PTHR13789:SF236">
    <property type="entry name" value="MONOOXYGENASE, PUTATIVE (AFU_ORTHOLOGUE AFUA_6G12060)-RELATED"/>
    <property type="match status" value="1"/>
</dbReference>
<dbReference type="InterPro" id="IPR050493">
    <property type="entry name" value="FAD-dep_Monooxygenase_BioMet"/>
</dbReference>
<protein>
    <submittedName>
        <fullName evidence="7">Monooxygenase</fullName>
    </submittedName>
</protein>
<reference evidence="7 8" key="1">
    <citation type="submission" date="2024-07" db="EMBL/GenBank/DDBJ databases">
        <title>Section-level genome sequencing and comparative genomics of Aspergillus sections Usti and Cavernicolus.</title>
        <authorList>
            <consortium name="Lawrence Berkeley National Laboratory"/>
            <person name="Nybo J.L."/>
            <person name="Vesth T.C."/>
            <person name="Theobald S."/>
            <person name="Frisvad J.C."/>
            <person name="Larsen T.O."/>
            <person name="Kjaerboelling I."/>
            <person name="Rothschild-Mancinelli K."/>
            <person name="Lyhne E.K."/>
            <person name="Kogle M.E."/>
            <person name="Barry K."/>
            <person name="Clum A."/>
            <person name="Na H."/>
            <person name="Ledsgaard L."/>
            <person name="Lin J."/>
            <person name="Lipzen A."/>
            <person name="Kuo A."/>
            <person name="Riley R."/>
            <person name="Mondo S."/>
            <person name="Labutti K."/>
            <person name="Haridas S."/>
            <person name="Pangalinan J."/>
            <person name="Salamov A.A."/>
            <person name="Simmons B.A."/>
            <person name="Magnuson J.K."/>
            <person name="Chen J."/>
            <person name="Drula E."/>
            <person name="Henrissat B."/>
            <person name="Wiebenga A."/>
            <person name="Lubbers R.J."/>
            <person name="Gomes A.C."/>
            <person name="Makela M.R."/>
            <person name="Stajich J."/>
            <person name="Grigoriev I.V."/>
            <person name="Mortensen U.H."/>
            <person name="De Vries R.P."/>
            <person name="Baker S.E."/>
            <person name="Andersen M.R."/>
        </authorList>
    </citation>
    <scope>NUCLEOTIDE SEQUENCE [LARGE SCALE GENOMIC DNA]</scope>
    <source>
        <strain evidence="7 8">CBS 209.92</strain>
    </source>
</reference>
<keyword evidence="8" id="KW-1185">Reference proteome</keyword>
<dbReference type="Pfam" id="PF01494">
    <property type="entry name" value="FAD_binding_3"/>
    <property type="match status" value="1"/>
</dbReference>
<evidence type="ECO:0000256" key="3">
    <source>
        <dbReference type="ARBA" id="ARBA00022827"/>
    </source>
</evidence>
<keyword evidence="5 7" id="KW-0503">Monooxygenase</keyword>
<evidence type="ECO:0000256" key="2">
    <source>
        <dbReference type="ARBA" id="ARBA00022630"/>
    </source>
</evidence>
<keyword evidence="3" id="KW-0274">FAD</keyword>
<comment type="similarity">
    <text evidence="1">Belongs to the paxM FAD-dependent monooxygenase family.</text>
</comment>
<evidence type="ECO:0000256" key="1">
    <source>
        <dbReference type="ARBA" id="ARBA00007992"/>
    </source>
</evidence>
<sequence>MVFANCLPPERHPETNIRVLVVGAGLGGLFCAIELWRHGHSVQVIEMKNEIEGLGDFVGIAPSATRQMAKWPGMLEVYNSIIYRPSLAIYKHDGELLGGPFPIQEGVDHLPTPVSRPKLIKTLYEYVRLLGIRVSFGKKVVEYYEVLDKKHAGVVTENQEQFEADLVIAADGVGSVSWKQTAGQVEAPRSSGFSVFRVAYPTSLTYQNPMLAEQYALKEGDDDICNLFLGKNTHGIILVARDTTTWMLTHKDQGQATELWSRRIDAWTVLEELKETGVAWDERFLAVICQSPPQSVVDYKLLWRNPSSTWTSPGGLVLQLGDAAHSFLPTSANGATQAMEDAISIAACLRLGGRNSIALATRVHTRLRYQRVSCAQRSGFKNREKWHHTDFDAVQKNPETLAMTVGSWIAKHDPEAYVYDRWEECVNHLLNGTPFENTNIPPGYTYAPWTIDELLQAAEEERETVDSGDWS</sequence>
<gene>
    <name evidence="7" type="ORF">BJX66DRAFT_342485</name>
</gene>
<keyword evidence="2" id="KW-0285">Flavoprotein</keyword>
<dbReference type="InterPro" id="IPR036188">
    <property type="entry name" value="FAD/NAD-bd_sf"/>
</dbReference>
<dbReference type="Proteomes" id="UP001610563">
    <property type="component" value="Unassembled WGS sequence"/>
</dbReference>
<evidence type="ECO:0000313" key="7">
    <source>
        <dbReference type="EMBL" id="KAL2786097.1"/>
    </source>
</evidence>
<dbReference type="PANTHER" id="PTHR13789">
    <property type="entry name" value="MONOOXYGENASE"/>
    <property type="match status" value="1"/>
</dbReference>
<dbReference type="PRINTS" id="PR00420">
    <property type="entry name" value="RNGMNOXGNASE"/>
</dbReference>
<dbReference type="Pfam" id="PF13450">
    <property type="entry name" value="NAD_binding_8"/>
    <property type="match status" value="1"/>
</dbReference>
<dbReference type="SUPFAM" id="SSF51905">
    <property type="entry name" value="FAD/NAD(P)-binding domain"/>
    <property type="match status" value="1"/>
</dbReference>
<evidence type="ECO:0000256" key="4">
    <source>
        <dbReference type="ARBA" id="ARBA00023002"/>
    </source>
</evidence>
<keyword evidence="4" id="KW-0560">Oxidoreductase</keyword>
<name>A0ABR4FS60_9EURO</name>
<evidence type="ECO:0000313" key="8">
    <source>
        <dbReference type="Proteomes" id="UP001610563"/>
    </source>
</evidence>